<organism evidence="9 10">
    <name type="scientific">Priapulus caudatus</name>
    <name type="common">Priapulid worm</name>
    <dbReference type="NCBI Taxonomy" id="37621"/>
    <lineage>
        <taxon>Eukaryota</taxon>
        <taxon>Metazoa</taxon>
        <taxon>Ecdysozoa</taxon>
        <taxon>Scalidophora</taxon>
        <taxon>Priapulida</taxon>
        <taxon>Priapulimorpha</taxon>
        <taxon>Priapulimorphida</taxon>
        <taxon>Priapulidae</taxon>
        <taxon>Priapulus</taxon>
    </lineage>
</organism>
<evidence type="ECO:0000256" key="6">
    <source>
        <dbReference type="SAM" id="MobiDB-lite"/>
    </source>
</evidence>
<dbReference type="Pfam" id="PF14766">
    <property type="entry name" value="RPA_interact_N"/>
    <property type="match status" value="1"/>
</dbReference>
<evidence type="ECO:0000259" key="7">
    <source>
        <dbReference type="Pfam" id="PF14766"/>
    </source>
</evidence>
<evidence type="ECO:0000256" key="3">
    <source>
        <dbReference type="ARBA" id="ARBA00022771"/>
    </source>
</evidence>
<feature type="domain" description="RPA-interacting protein N-terminal" evidence="7">
    <location>
        <begin position="33"/>
        <end position="69"/>
    </location>
</feature>
<evidence type="ECO:0000256" key="1">
    <source>
        <dbReference type="ARBA" id="ARBA00004123"/>
    </source>
</evidence>
<dbReference type="Pfam" id="PF14768">
    <property type="entry name" value="RPA_interact_C"/>
    <property type="match status" value="1"/>
</dbReference>
<feature type="compositionally biased region" description="Polar residues" evidence="6">
    <location>
        <begin position="1"/>
        <end position="10"/>
    </location>
</feature>
<dbReference type="Proteomes" id="UP000695022">
    <property type="component" value="Unplaced"/>
</dbReference>
<proteinExistence type="predicted"/>
<evidence type="ECO:0000313" key="10">
    <source>
        <dbReference type="RefSeq" id="XP_014675750.1"/>
    </source>
</evidence>
<evidence type="ECO:0000256" key="4">
    <source>
        <dbReference type="ARBA" id="ARBA00022833"/>
    </source>
</evidence>
<dbReference type="InterPro" id="IPR028158">
    <property type="entry name" value="RPA_interact_N_dom"/>
</dbReference>
<dbReference type="PANTHER" id="PTHR31742">
    <property type="entry name" value="RPA-INTERACTING PROTEIN RPAIN"/>
    <property type="match status" value="1"/>
</dbReference>
<keyword evidence="4" id="KW-0862">Zinc</keyword>
<dbReference type="InterPro" id="IPR028156">
    <property type="entry name" value="RIP"/>
</dbReference>
<dbReference type="InterPro" id="IPR028159">
    <property type="entry name" value="RPA_interact_C_dom"/>
</dbReference>
<comment type="subcellular location">
    <subcellularLocation>
        <location evidence="1">Nucleus</location>
    </subcellularLocation>
</comment>
<dbReference type="RefSeq" id="XP_014675750.1">
    <property type="nucleotide sequence ID" value="XM_014820264.1"/>
</dbReference>
<protein>
    <submittedName>
        <fullName evidence="10">RPA-interacting protein B-like</fullName>
    </submittedName>
</protein>
<keyword evidence="2" id="KW-0479">Metal-binding</keyword>
<reference evidence="10" key="1">
    <citation type="submission" date="2025-08" db="UniProtKB">
        <authorList>
            <consortium name="RefSeq"/>
        </authorList>
    </citation>
    <scope>IDENTIFICATION</scope>
</reference>
<keyword evidence="3" id="KW-0863">Zinc-finger</keyword>
<evidence type="ECO:0000313" key="9">
    <source>
        <dbReference type="Proteomes" id="UP000695022"/>
    </source>
</evidence>
<gene>
    <name evidence="10" type="primary">LOC106815758</name>
</gene>
<dbReference type="PANTHER" id="PTHR31742:SF1">
    <property type="entry name" value="RPA-INTERACTING PROTEIN"/>
    <property type="match status" value="1"/>
</dbReference>
<sequence>MTSATNSARTCTRMAGIHHSPSSRPHPHKQRDHSSLYKNRTPNWKEAFRKRCFEQLKSRRESVIERFRQCPSNCQLKEEEEELVALLIKEEWKKMREEKLASFDEEFLRDGCEHVESCLSVMEDIKASLMEEEAAMVREYETQLSLDEAQICDAVRSLHTDDIICPFCQRYPIMINRSVIFCRCGLRINTQEDALTLGMVRSNLDEGLQSHSSVCHNQPHFSVLQTEANGTTSFLMMTCTLCDFMHVVI</sequence>
<evidence type="ECO:0000259" key="8">
    <source>
        <dbReference type="Pfam" id="PF14768"/>
    </source>
</evidence>
<keyword evidence="5" id="KW-0539">Nucleus</keyword>
<dbReference type="GeneID" id="106815758"/>
<keyword evidence="9" id="KW-1185">Reference proteome</keyword>
<feature type="domain" description="RPA-interacting protein C-terminal" evidence="8">
    <location>
        <begin position="164"/>
        <end position="246"/>
    </location>
</feature>
<accession>A0ABM1EU79</accession>
<name>A0ABM1EU79_PRICU</name>
<evidence type="ECO:0000256" key="2">
    <source>
        <dbReference type="ARBA" id="ARBA00022723"/>
    </source>
</evidence>
<feature type="region of interest" description="Disordered" evidence="6">
    <location>
        <begin position="1"/>
        <end position="37"/>
    </location>
</feature>
<evidence type="ECO:0000256" key="5">
    <source>
        <dbReference type="ARBA" id="ARBA00023242"/>
    </source>
</evidence>